<dbReference type="EMBL" id="CCAG010022700">
    <property type="status" value="NOT_ANNOTATED_CDS"/>
    <property type="molecule type" value="Genomic_DNA"/>
</dbReference>
<dbReference type="PANTHER" id="PTHR11848">
    <property type="entry name" value="TGF-BETA FAMILY"/>
    <property type="match status" value="1"/>
</dbReference>
<reference evidence="11" key="1">
    <citation type="submission" date="2020-05" db="UniProtKB">
        <authorList>
            <consortium name="EnsemblMetazoa"/>
        </authorList>
    </citation>
    <scope>IDENTIFICATION</scope>
    <source>
        <strain evidence="11">Yale</strain>
    </source>
</reference>
<evidence type="ECO:0000256" key="4">
    <source>
        <dbReference type="ARBA" id="ARBA00022729"/>
    </source>
</evidence>
<feature type="compositionally biased region" description="Basic and acidic residues" evidence="9">
    <location>
        <begin position="1"/>
        <end position="13"/>
    </location>
</feature>
<dbReference type="InterPro" id="IPR017948">
    <property type="entry name" value="TGFb_CS"/>
</dbReference>
<evidence type="ECO:0000256" key="1">
    <source>
        <dbReference type="ARBA" id="ARBA00004613"/>
    </source>
</evidence>
<dbReference type="InterPro" id="IPR015615">
    <property type="entry name" value="TGF-beta-rel"/>
</dbReference>
<dbReference type="GO" id="GO:0008083">
    <property type="term" value="F:growth factor activity"/>
    <property type="evidence" value="ECO:0007669"/>
    <property type="project" value="UniProtKB-KW"/>
</dbReference>
<organism evidence="11 12">
    <name type="scientific">Glossina morsitans morsitans</name>
    <name type="common">Savannah tsetse fly</name>
    <dbReference type="NCBI Taxonomy" id="37546"/>
    <lineage>
        <taxon>Eukaryota</taxon>
        <taxon>Metazoa</taxon>
        <taxon>Ecdysozoa</taxon>
        <taxon>Arthropoda</taxon>
        <taxon>Hexapoda</taxon>
        <taxon>Insecta</taxon>
        <taxon>Pterygota</taxon>
        <taxon>Neoptera</taxon>
        <taxon>Endopterygota</taxon>
        <taxon>Diptera</taxon>
        <taxon>Brachycera</taxon>
        <taxon>Muscomorpha</taxon>
        <taxon>Hippoboscoidea</taxon>
        <taxon>Glossinidae</taxon>
        <taxon>Glossina</taxon>
    </lineage>
</organism>
<keyword evidence="5 8" id="KW-0339">Growth factor</keyword>
<name>A0A1B0FNG7_GLOMM</name>
<dbReference type="GO" id="GO:0005125">
    <property type="term" value="F:cytokine activity"/>
    <property type="evidence" value="ECO:0007669"/>
    <property type="project" value="TreeGrafter"/>
</dbReference>
<dbReference type="STRING" id="37546.A0A1B0FNG7"/>
<keyword evidence="3" id="KW-0964">Secreted</keyword>
<dbReference type="Gene3D" id="2.60.120.970">
    <property type="match status" value="1"/>
</dbReference>
<dbReference type="Gene3D" id="2.10.90.10">
    <property type="entry name" value="Cystine-knot cytokines"/>
    <property type="match status" value="1"/>
</dbReference>
<dbReference type="EMBL" id="CCAG010022698">
    <property type="status" value="NOT_ANNOTATED_CDS"/>
    <property type="molecule type" value="Genomic_DNA"/>
</dbReference>
<evidence type="ECO:0000313" key="12">
    <source>
        <dbReference type="Proteomes" id="UP000092444"/>
    </source>
</evidence>
<accession>A0A1B0FNG7</accession>
<evidence type="ECO:0000256" key="2">
    <source>
        <dbReference type="ARBA" id="ARBA00006656"/>
    </source>
</evidence>
<dbReference type="PROSITE" id="PS00250">
    <property type="entry name" value="TGF_BETA_1"/>
    <property type="match status" value="1"/>
</dbReference>
<comment type="subcellular location">
    <subcellularLocation>
        <location evidence="1">Secreted</location>
    </subcellularLocation>
</comment>
<keyword evidence="4" id="KW-0732">Signal</keyword>
<evidence type="ECO:0000259" key="10">
    <source>
        <dbReference type="PROSITE" id="PS51362"/>
    </source>
</evidence>
<dbReference type="EnsemblMetazoa" id="GMOY005441-RA">
    <property type="protein sequence ID" value="GMOY005441-PA"/>
    <property type="gene ID" value="GMOY005441"/>
</dbReference>
<keyword evidence="6" id="KW-1015">Disulfide bond</keyword>
<dbReference type="InterPro" id="IPR001839">
    <property type="entry name" value="TGF-b_C"/>
</dbReference>
<evidence type="ECO:0000256" key="7">
    <source>
        <dbReference type="ARBA" id="ARBA00023180"/>
    </source>
</evidence>
<dbReference type="SUPFAM" id="SSF57501">
    <property type="entry name" value="Cystine-knot cytokines"/>
    <property type="match status" value="1"/>
</dbReference>
<dbReference type="PhylomeDB" id="A0A1B0FNG7"/>
<sequence length="1418" mass="164296">MAKDIASIKRGEQKQQQTHQEYQRRHHQYTLFQLIGFIKFLNPLTKIFLILIWTINVGNCLVLHQRQSQQQQFLQQQNDFISQPEEKGGVFLTDWLKKKLCYNLTTINFNSVESTPVIWPTDFSRNVVVSFWIKNYNETKQTVACNSMQDVYEDDFYYYIWLYKFCKSYISNAILHFGCKATDPRAMSELHHNSNITINFKKGAKRRLKSEIRMITAASTTVKASPRAMETTVSLKPLLKRKGPLSYVFAVLGCHVSPSRSGSSVCCMFPYFKNENSTSFALSYTQVSAMGDFLLLMLFIHVYYQKQQQQFEQSQPATPQRHQSRYYQQVHRSTDKSFPYLGDQKSCPQHCGNMHQKLWMPTYHVCAAPVAIPTTASATDDISIGTRPSALVQCISQNTFCAFRGGYSPYVWTLPLRTFGCYEILQATNGLRTYVPLSSNKSCRGGVFLLVYHYNYYQAVIQALCQMLPHILKLHSCERSIKFHQTLCGIVPVVVATKILMSTNEHGKTYNSNPLHVFMFANSIRLARSNHKKRRHRKSCCRSTLNRLSQLPFCNYKNLSTNRSASPSKFTTSINRIGLLASLPTSNSMRTIYPCATSPIRTLRRLCGSKYNLTWLLISLVWFEGPKLTNCNVIINYQYQSPPPTNSNNNNPKATVTTKPDVEFDYKASNMLNSVHNVNITTLTRTANVYNTGSKNTQHICNNYQTHTRVQRALPFSNINLPTSASKLNVLWREHSFPRSKFEHHAQSDQLRLESIKQQILSKLGLTRKPNVSHPLPKQFIWDTIYRADGINSFSDFTINHHHISQHRMHDLLRVFSVFNTNLRKQQRTSPILKVNRKSLEDFVNKKKSKHDQHHYHPHNNNSNNNDKILKYQHAHTTNMLNYNTTTATITNPTTITNRTTTINPKSIHQLQHERHEGSQHLQYQPKNRLQYIHYRQQQQPPQQTLKHNNKNTINNNMKYKLPKIRHRSSESNNNNRYNDRRTFTYLTDISSDDSLTINYDNNFDKEDVEDNDSTLKYHHYVNEMNADTNSYADEDNEDFFGSTQEIITFAEKGSMYKQHRLVEFSSQNSEMLGQKLFVRNAEIHIRIDRVMPPIKRGKRTGNKHKRLKIWLFQLLERNTTHKVFDSLTRFCGSFEVNTSQLGWQKFDMTTTVKGWYTHNQAKKLRLLIDCTGCGKLYTLQLFDTFSSNVDLTQRQQIVNVSANDVFGANWSSLTQAENENLNTFHLNSGGNRNLTIVEKSKYSYDTSPFKSNKIVKYHNENGNNENTVYIKSVDIESNKESVNPNRPFLVLHTETKRQRRIRRRAINCNGALHGQCCKESFYVSFKALGWDDWIIAPRGYFANYCRGDCTGPYRTPDTFQTFHAHFIEEYRKMGLLNGMQPCCAPIKFSSMSLIYYGDEGIIKRDLPKMVVDECGCP</sequence>
<evidence type="ECO:0000256" key="6">
    <source>
        <dbReference type="ARBA" id="ARBA00023157"/>
    </source>
</evidence>
<dbReference type="FunFam" id="2.10.90.10:FF:000005">
    <property type="entry name" value="Inhibin beta A chain"/>
    <property type="match status" value="1"/>
</dbReference>
<evidence type="ECO:0000256" key="8">
    <source>
        <dbReference type="RuleBase" id="RU000354"/>
    </source>
</evidence>
<evidence type="ECO:0000256" key="5">
    <source>
        <dbReference type="ARBA" id="ARBA00023030"/>
    </source>
</evidence>
<keyword evidence="12" id="KW-1185">Reference proteome</keyword>
<dbReference type="Pfam" id="PF00019">
    <property type="entry name" value="TGF_beta"/>
    <property type="match status" value="1"/>
</dbReference>
<dbReference type="EMBL" id="CCAG010022699">
    <property type="status" value="NOT_ANNOTATED_CDS"/>
    <property type="molecule type" value="Genomic_DNA"/>
</dbReference>
<dbReference type="Proteomes" id="UP000092444">
    <property type="component" value="Unassembled WGS sequence"/>
</dbReference>
<proteinExistence type="inferred from homology"/>
<evidence type="ECO:0000256" key="9">
    <source>
        <dbReference type="SAM" id="MobiDB-lite"/>
    </source>
</evidence>
<feature type="region of interest" description="Disordered" evidence="9">
    <location>
        <begin position="1"/>
        <end position="20"/>
    </location>
</feature>
<dbReference type="GO" id="GO:0005615">
    <property type="term" value="C:extracellular space"/>
    <property type="evidence" value="ECO:0007669"/>
    <property type="project" value="TreeGrafter"/>
</dbReference>
<protein>
    <recommendedName>
        <fullName evidence="10">TGF-beta family profile domain-containing protein</fullName>
    </recommendedName>
</protein>
<evidence type="ECO:0000256" key="3">
    <source>
        <dbReference type="ARBA" id="ARBA00022525"/>
    </source>
</evidence>
<feature type="domain" description="TGF-beta family profile" evidence="10">
    <location>
        <begin position="1298"/>
        <end position="1418"/>
    </location>
</feature>
<dbReference type="VEuPathDB" id="VectorBase:GMOY005441"/>
<dbReference type="InterPro" id="IPR029034">
    <property type="entry name" value="Cystine-knot_cytokine"/>
</dbReference>
<dbReference type="PANTHER" id="PTHR11848:SF309">
    <property type="entry name" value="INHIBIN BETA CHAIN"/>
    <property type="match status" value="1"/>
</dbReference>
<evidence type="ECO:0000313" key="11">
    <source>
        <dbReference type="EnsemblMetazoa" id="GMOY005441-PA"/>
    </source>
</evidence>
<dbReference type="PROSITE" id="PS51362">
    <property type="entry name" value="TGF_BETA_2"/>
    <property type="match status" value="1"/>
</dbReference>
<keyword evidence="7" id="KW-0325">Glycoprotein</keyword>
<dbReference type="SMART" id="SM00204">
    <property type="entry name" value="TGFB"/>
    <property type="match status" value="1"/>
</dbReference>
<dbReference type="CDD" id="cd13752">
    <property type="entry name" value="TGF_beta_INHB"/>
    <property type="match status" value="1"/>
</dbReference>
<dbReference type="FunFam" id="2.60.120.970:FF:000044">
    <property type="entry name" value="Inhibin beta chain"/>
    <property type="match status" value="1"/>
</dbReference>
<comment type="similarity">
    <text evidence="2 8">Belongs to the TGF-beta family.</text>
</comment>